<keyword evidence="3" id="KW-1185">Reference proteome</keyword>
<name>H5XEY5_9PSEU</name>
<gene>
    <name evidence="2" type="ORF">SaccyDRAFT_1476</name>
</gene>
<accession>H5XEY5</accession>
<dbReference type="Proteomes" id="UP000002791">
    <property type="component" value="Chromosome"/>
</dbReference>
<evidence type="ECO:0000313" key="2">
    <source>
        <dbReference type="EMBL" id="EHR60379.1"/>
    </source>
</evidence>
<protein>
    <submittedName>
        <fullName evidence="2">Uncharacterized protein</fullName>
    </submittedName>
</protein>
<dbReference type="EMBL" id="CM001440">
    <property type="protein sequence ID" value="EHR60379.1"/>
    <property type="molecule type" value="Genomic_DNA"/>
</dbReference>
<evidence type="ECO:0000256" key="1">
    <source>
        <dbReference type="SAM" id="MobiDB-lite"/>
    </source>
</evidence>
<proteinExistence type="predicted"/>
<dbReference type="AlphaFoldDB" id="H5XEY5"/>
<dbReference type="HOGENOM" id="CLU_1174752_0_0_11"/>
<organism evidence="2 3">
    <name type="scientific">Saccharomonospora cyanea NA-134</name>
    <dbReference type="NCBI Taxonomy" id="882082"/>
    <lineage>
        <taxon>Bacteria</taxon>
        <taxon>Bacillati</taxon>
        <taxon>Actinomycetota</taxon>
        <taxon>Actinomycetes</taxon>
        <taxon>Pseudonocardiales</taxon>
        <taxon>Pseudonocardiaceae</taxon>
        <taxon>Saccharomonospora</taxon>
    </lineage>
</organism>
<dbReference type="STRING" id="882082.SaccyDRAFT_1476"/>
<evidence type="ECO:0000313" key="3">
    <source>
        <dbReference type="Proteomes" id="UP000002791"/>
    </source>
</evidence>
<feature type="region of interest" description="Disordered" evidence="1">
    <location>
        <begin position="22"/>
        <end position="57"/>
    </location>
</feature>
<feature type="compositionally biased region" description="Basic and acidic residues" evidence="1">
    <location>
        <begin position="48"/>
        <end position="57"/>
    </location>
</feature>
<reference evidence="2 3" key="1">
    <citation type="submission" date="2011-11" db="EMBL/GenBank/DDBJ databases">
        <title>The Noncontiguous Finished sequence of Saccharomonospora cyanea NA-134.</title>
        <authorList>
            <consortium name="US DOE Joint Genome Institute"/>
            <person name="Lucas S."/>
            <person name="Han J."/>
            <person name="Lapidus A."/>
            <person name="Cheng J.-F."/>
            <person name="Goodwin L."/>
            <person name="Pitluck S."/>
            <person name="Peters L."/>
            <person name="Ovchinnikova G."/>
            <person name="Lu M."/>
            <person name="Detter J.C."/>
            <person name="Han C."/>
            <person name="Tapia R."/>
            <person name="Land M."/>
            <person name="Hauser L."/>
            <person name="Kyrpides N."/>
            <person name="Ivanova N."/>
            <person name="Pagani I."/>
            <person name="Brambilla E.-M."/>
            <person name="Klenk H.-P."/>
            <person name="Woyke T."/>
        </authorList>
    </citation>
    <scope>NUCLEOTIDE SEQUENCE [LARGE SCALE GENOMIC DNA]</scope>
    <source>
        <strain evidence="2 3">NA-134</strain>
    </source>
</reference>
<sequence>MPVVTKTTECDICGLEIEYTSRKPPRVHPKPSPCWKEARNRQQRARRGREDTEYPWKLPNRERPTQRLCEPSCWVPARRKGEPVKVRYGCRVCCSYDGLRTRGSLADGMTRRPAVNRDGSEMVSVAHRLEMVQDTGVDIPAFADNEERDDQAKSWLHPLRLVRDEDTRKAASDWLSRAGLGQGIFCGDTGALNDSGQTIPVIGLLEPMPAQPARRPRVLVHGCQPPPDLEVFAPLA</sequence>